<dbReference type="EMBL" id="WVIC01000052">
    <property type="protein sequence ID" value="NCJ08439.1"/>
    <property type="molecule type" value="Genomic_DNA"/>
</dbReference>
<evidence type="ECO:0000256" key="1">
    <source>
        <dbReference type="SAM" id="MobiDB-lite"/>
    </source>
</evidence>
<feature type="region of interest" description="Disordered" evidence="1">
    <location>
        <begin position="64"/>
        <end position="125"/>
    </location>
</feature>
<gene>
    <name evidence="2" type="ORF">GS597_18385</name>
</gene>
<dbReference type="RefSeq" id="WP_238718545.1">
    <property type="nucleotide sequence ID" value="NZ_WVIC01000052.1"/>
</dbReference>
<evidence type="ECO:0000313" key="2">
    <source>
        <dbReference type="EMBL" id="NCJ08439.1"/>
    </source>
</evidence>
<feature type="compositionally biased region" description="Acidic residues" evidence="1">
    <location>
        <begin position="89"/>
        <end position="102"/>
    </location>
</feature>
<organism evidence="2 3">
    <name type="scientific">Petrachloros mirabilis ULC683</name>
    <dbReference type="NCBI Taxonomy" id="2781853"/>
    <lineage>
        <taxon>Bacteria</taxon>
        <taxon>Bacillati</taxon>
        <taxon>Cyanobacteriota</taxon>
        <taxon>Cyanophyceae</taxon>
        <taxon>Synechococcales</taxon>
        <taxon>Petrachlorosaceae</taxon>
        <taxon>Petrachloros</taxon>
        <taxon>Petrachloros mirabilis</taxon>
    </lineage>
</organism>
<evidence type="ECO:0000313" key="3">
    <source>
        <dbReference type="Proteomes" id="UP000607397"/>
    </source>
</evidence>
<comment type="caution">
    <text evidence="2">The sequence shown here is derived from an EMBL/GenBank/DDBJ whole genome shotgun (WGS) entry which is preliminary data.</text>
</comment>
<keyword evidence="3" id="KW-1185">Reference proteome</keyword>
<dbReference type="AlphaFoldDB" id="A0A8K2A9N2"/>
<accession>A0A8K2A9N2</accession>
<reference evidence="2" key="1">
    <citation type="submission" date="2019-12" db="EMBL/GenBank/DDBJ databases">
        <title>High-Quality draft genome sequences of three cyanobacteria isolated from the limestone walls of the Old Cathedral of Coimbra.</title>
        <authorList>
            <person name="Tiago I."/>
            <person name="Soares F."/>
            <person name="Portugal A."/>
        </authorList>
    </citation>
    <scope>NUCLEOTIDE SEQUENCE [LARGE SCALE GENOMIC DNA]</scope>
    <source>
        <strain evidence="2">C</strain>
    </source>
</reference>
<dbReference type="Proteomes" id="UP000607397">
    <property type="component" value="Unassembled WGS sequence"/>
</dbReference>
<name>A0A8K2A9N2_9CYAN</name>
<feature type="compositionally biased region" description="Pro residues" evidence="1">
    <location>
        <begin position="70"/>
        <end position="84"/>
    </location>
</feature>
<sequence length="798" mass="88018">MRDYLLVIKGISFGSLVIILGSVLPVLAIEVEQSENSDLPAFSVSQSAKDLVLDVAFDETKISESINESPFPPDVVPPLEPFSPPETLSPDDLEEVPAEELPDLTPPSGDEPTSSDLRPSDLDTLNPFTTTIPLNGATITHRTEWQVSPGVNFGTDRSTNPNVNALFRLQGSVKEGIRDNVFVQDQRATYFQLRTFRREREVITTIVEPVNVIGFQLQFTLTAACIFPGTALSQICTYTPGLLTDLNSLDPVTLFPNRFFVTSRLGDVVPPDAMDFMRQPGFQSGLPGGTRFGLDLTFPNTGTSFGNSRSQETSAERKQDFREYPAGIFTQVRQVIKANDKEAALGRTIRGVAIVAPNDNFLSSTLWHPAAWLLPDAVPQLQGGENPPSRNINRNLFFAANNTRLPENSFTVYHAGLGRAKSIDLESIKSIREAPWGHFNGVWVGLSPVTRRSLEMSSRLRIIDGVTSQIGPIGAEGGGIGVDISEANFNFPIVIATPDEAIRFNPLDLRNFYTQIYLTFFNQDGEQTQVSRFTELTNYVPHISFSGNFTGTEDVLRYYTGLITSAKLKAYIGADYTRFTTGGWRFQFSGIGYTNPDSDYYSSLAANIRKRTQLTRDFALTFGAGLNYAIDRDTSIDRFVINNDASAVSLNALANYRGLSFGVVGVLGDLLPNSRESSVTLISRWQVHPYVRLFAYYSPFNKNPSFSRAGAGINVRLGRQPNHPSLNFLWSSNRYDLGVDSGQNPVSTSDQAFSIVVQFGAPANPFQVGRQAIPRQHQDMLDQLEDTDPSQEEGVDPF</sequence>
<proteinExistence type="predicted"/>
<protein>
    <submittedName>
        <fullName evidence="2">Uncharacterized protein</fullName>
    </submittedName>
</protein>